<dbReference type="GO" id="GO:0003700">
    <property type="term" value="F:DNA-binding transcription factor activity"/>
    <property type="evidence" value="ECO:0007669"/>
    <property type="project" value="TreeGrafter"/>
</dbReference>
<keyword evidence="3" id="KW-0804">Transcription</keyword>
<feature type="domain" description="HTH tetR-type" evidence="5">
    <location>
        <begin position="18"/>
        <end position="78"/>
    </location>
</feature>
<evidence type="ECO:0000313" key="6">
    <source>
        <dbReference type="EMBL" id="SJZ55240.1"/>
    </source>
</evidence>
<proteinExistence type="predicted"/>
<dbReference type="Pfam" id="PF00440">
    <property type="entry name" value="TetR_N"/>
    <property type="match status" value="1"/>
</dbReference>
<dbReference type="Gene3D" id="1.10.357.10">
    <property type="entry name" value="Tetracycline Repressor, domain 2"/>
    <property type="match status" value="1"/>
</dbReference>
<dbReference type="PRINTS" id="PR00455">
    <property type="entry name" value="HTHTETR"/>
</dbReference>
<organism evidence="6 7">
    <name type="scientific">Marinactinospora thermotolerans DSM 45154</name>
    <dbReference type="NCBI Taxonomy" id="1122192"/>
    <lineage>
        <taxon>Bacteria</taxon>
        <taxon>Bacillati</taxon>
        <taxon>Actinomycetota</taxon>
        <taxon>Actinomycetes</taxon>
        <taxon>Streptosporangiales</taxon>
        <taxon>Nocardiopsidaceae</taxon>
        <taxon>Marinactinospora</taxon>
    </lineage>
</organism>
<evidence type="ECO:0000256" key="3">
    <source>
        <dbReference type="ARBA" id="ARBA00023163"/>
    </source>
</evidence>
<dbReference type="AlphaFoldDB" id="A0A1T4LKG8"/>
<protein>
    <submittedName>
        <fullName evidence="6">Transcriptional regulator, TetR family</fullName>
    </submittedName>
</protein>
<dbReference type="PANTHER" id="PTHR30055">
    <property type="entry name" value="HTH-TYPE TRANSCRIPTIONAL REGULATOR RUTR"/>
    <property type="match status" value="1"/>
</dbReference>
<dbReference type="GO" id="GO:0000976">
    <property type="term" value="F:transcription cis-regulatory region binding"/>
    <property type="evidence" value="ECO:0007669"/>
    <property type="project" value="TreeGrafter"/>
</dbReference>
<dbReference type="EMBL" id="FUWS01000002">
    <property type="protein sequence ID" value="SJZ55240.1"/>
    <property type="molecule type" value="Genomic_DNA"/>
</dbReference>
<dbReference type="InterPro" id="IPR023772">
    <property type="entry name" value="DNA-bd_HTH_TetR-type_CS"/>
</dbReference>
<gene>
    <name evidence="6" type="ORF">SAMN02745673_00719</name>
</gene>
<evidence type="ECO:0000313" key="7">
    <source>
        <dbReference type="Proteomes" id="UP000190637"/>
    </source>
</evidence>
<keyword evidence="1" id="KW-0805">Transcription regulation</keyword>
<dbReference type="InterPro" id="IPR009057">
    <property type="entry name" value="Homeodomain-like_sf"/>
</dbReference>
<evidence type="ECO:0000256" key="2">
    <source>
        <dbReference type="ARBA" id="ARBA00023125"/>
    </source>
</evidence>
<feature type="DNA-binding region" description="H-T-H motif" evidence="4">
    <location>
        <begin position="41"/>
        <end position="60"/>
    </location>
</feature>
<keyword evidence="7" id="KW-1185">Reference proteome</keyword>
<name>A0A1T4LKG8_9ACTN</name>
<dbReference type="RefSeq" id="WP_200813504.1">
    <property type="nucleotide sequence ID" value="NZ_FUWS01000002.1"/>
</dbReference>
<dbReference type="Proteomes" id="UP000190637">
    <property type="component" value="Unassembled WGS sequence"/>
</dbReference>
<evidence type="ECO:0000256" key="1">
    <source>
        <dbReference type="ARBA" id="ARBA00023015"/>
    </source>
</evidence>
<evidence type="ECO:0000256" key="4">
    <source>
        <dbReference type="PROSITE-ProRule" id="PRU00335"/>
    </source>
</evidence>
<accession>A0A1T4LKG8</accession>
<sequence length="245" mass="27082">MGTTGPTAMDVHEGAERAGRAARILDSASELLVAWGYRRVTIDEVARHADVGKGTVYLHWRTKEALFLAVLLRAKRRIVGARANAMRHDPGEALPSRMVRAMYVDLHADPVARALYTGDSRLLGQLSRISNERLRGLTDEGVITLDRHLGILREHGLVRVDSDVRHQEYALKATTLGFLMLDPFLPDQASMGIEERADGLEATVRAALERPGDPAALAAAAPPIAALYARLDRLCREEIRRQLRE</sequence>
<reference evidence="6 7" key="1">
    <citation type="submission" date="2017-02" db="EMBL/GenBank/DDBJ databases">
        <authorList>
            <person name="Peterson S.W."/>
        </authorList>
    </citation>
    <scope>NUCLEOTIDE SEQUENCE [LARGE SCALE GENOMIC DNA]</scope>
    <source>
        <strain evidence="6 7">DSM 45154</strain>
    </source>
</reference>
<dbReference type="InterPro" id="IPR050109">
    <property type="entry name" value="HTH-type_TetR-like_transc_reg"/>
</dbReference>
<dbReference type="PANTHER" id="PTHR30055:SF234">
    <property type="entry name" value="HTH-TYPE TRANSCRIPTIONAL REGULATOR BETI"/>
    <property type="match status" value="1"/>
</dbReference>
<dbReference type="PROSITE" id="PS01081">
    <property type="entry name" value="HTH_TETR_1"/>
    <property type="match status" value="1"/>
</dbReference>
<dbReference type="SUPFAM" id="SSF46689">
    <property type="entry name" value="Homeodomain-like"/>
    <property type="match status" value="1"/>
</dbReference>
<dbReference type="PROSITE" id="PS50977">
    <property type="entry name" value="HTH_TETR_2"/>
    <property type="match status" value="1"/>
</dbReference>
<evidence type="ECO:0000259" key="5">
    <source>
        <dbReference type="PROSITE" id="PS50977"/>
    </source>
</evidence>
<dbReference type="InterPro" id="IPR001647">
    <property type="entry name" value="HTH_TetR"/>
</dbReference>
<keyword evidence="2 4" id="KW-0238">DNA-binding</keyword>
<dbReference type="STRING" id="1122192.SAMN02745673_00719"/>